<dbReference type="Gene3D" id="3.30.559.10">
    <property type="entry name" value="Chloramphenicol acetyltransferase-like domain"/>
    <property type="match status" value="1"/>
</dbReference>
<reference evidence="2 3" key="1">
    <citation type="submission" date="2019-06" db="EMBL/GenBank/DDBJ databases">
        <title>Gramella sabulilitoris sp. nov., isolated from a marine sand.</title>
        <authorList>
            <person name="Yoon J.-H."/>
        </authorList>
    </citation>
    <scope>NUCLEOTIDE SEQUENCE [LARGE SCALE GENOMIC DNA]</scope>
    <source>
        <strain evidence="2 3">HSMS-1</strain>
    </source>
</reference>
<dbReference type="Proteomes" id="UP000315131">
    <property type="component" value="Unassembled WGS sequence"/>
</dbReference>
<evidence type="ECO:0000313" key="2">
    <source>
        <dbReference type="EMBL" id="TRO64376.1"/>
    </source>
</evidence>
<dbReference type="OrthoDB" id="9801766at2"/>
<dbReference type="PANTHER" id="PTHR38474">
    <property type="entry name" value="SLR0299 PROTEIN"/>
    <property type="match status" value="1"/>
</dbReference>
<dbReference type="EMBL" id="VHSF01000003">
    <property type="protein sequence ID" value="TRO64376.1"/>
    <property type="molecule type" value="Genomic_DNA"/>
</dbReference>
<dbReference type="Pfam" id="PF00302">
    <property type="entry name" value="CAT"/>
    <property type="match status" value="1"/>
</dbReference>
<dbReference type="SMART" id="SM01059">
    <property type="entry name" value="CAT"/>
    <property type="match status" value="1"/>
</dbReference>
<evidence type="ECO:0000313" key="3">
    <source>
        <dbReference type="Proteomes" id="UP000315131"/>
    </source>
</evidence>
<dbReference type="SUPFAM" id="SSF52777">
    <property type="entry name" value="CoA-dependent acyltransferases"/>
    <property type="match status" value="1"/>
</dbReference>
<feature type="active site" description="Proton acceptor" evidence="1">
    <location>
        <position position="186"/>
    </location>
</feature>
<dbReference type="PIRSF" id="PIRSF000440">
    <property type="entry name" value="CAT"/>
    <property type="match status" value="1"/>
</dbReference>
<dbReference type="AlphaFoldDB" id="A0A550I070"/>
<sequence>MRSELDISTWNRKEHFEFFSKFEEPFFGMAVNVDCTLAYKKSKEEGMSFFLYYLYLASRAVNSIENFKYRISGEKVFIYDKINASATISREDNTFGFSNIIHDDDLKVFLQNAENEIARVRFGSGLMLDEIRLNEVHYSAIPWVNFTSLSHSRSFTGQDSCPKISFGKCISDNGKKIMPVSIHAHHALMDGYHIGLFVEKFQALLND</sequence>
<dbReference type="InterPro" id="IPR001707">
    <property type="entry name" value="Cmp_AcTrfase"/>
</dbReference>
<accession>A0A550I070</accession>
<keyword evidence="3" id="KW-1185">Reference proteome</keyword>
<organism evidence="2 3">
    <name type="scientific">Christiangramia sabulilitoris</name>
    <dbReference type="NCBI Taxonomy" id="2583991"/>
    <lineage>
        <taxon>Bacteria</taxon>
        <taxon>Pseudomonadati</taxon>
        <taxon>Bacteroidota</taxon>
        <taxon>Flavobacteriia</taxon>
        <taxon>Flavobacteriales</taxon>
        <taxon>Flavobacteriaceae</taxon>
        <taxon>Christiangramia</taxon>
    </lineage>
</organism>
<dbReference type="InterPro" id="IPR023213">
    <property type="entry name" value="CAT-like_dom_sf"/>
</dbReference>
<evidence type="ECO:0000256" key="1">
    <source>
        <dbReference type="PIRSR" id="PIRSR000440-1"/>
    </source>
</evidence>
<dbReference type="RefSeq" id="WP_143411571.1">
    <property type="nucleotide sequence ID" value="NZ_VHSF01000003.1"/>
</dbReference>
<keyword evidence="2" id="KW-0808">Transferase</keyword>
<comment type="caution">
    <text evidence="2">The sequence shown here is derived from an EMBL/GenBank/DDBJ whole genome shotgun (WGS) entry which is preliminary data.</text>
</comment>
<dbReference type="PANTHER" id="PTHR38474:SF1">
    <property type="entry name" value="SLR0299 PROTEIN"/>
    <property type="match status" value="1"/>
</dbReference>
<proteinExistence type="predicted"/>
<gene>
    <name evidence="2" type="ORF">FGM01_12865</name>
</gene>
<name>A0A550I070_9FLAO</name>
<dbReference type="GO" id="GO:0008811">
    <property type="term" value="F:chloramphenicol O-acetyltransferase activity"/>
    <property type="evidence" value="ECO:0007669"/>
    <property type="project" value="InterPro"/>
</dbReference>
<protein>
    <submittedName>
        <fullName evidence="2">Chloramphenicol acetyltransferase</fullName>
    </submittedName>
</protein>